<reference evidence="2" key="1">
    <citation type="submission" date="2022-01" db="EMBL/GenBank/DDBJ databases">
        <title>Genome Sequence Resource for Two Populations of Ditylenchus destructor, the Migratory Endoparasitic Phytonematode.</title>
        <authorList>
            <person name="Zhang H."/>
            <person name="Lin R."/>
            <person name="Xie B."/>
        </authorList>
    </citation>
    <scope>NUCLEOTIDE SEQUENCE</scope>
    <source>
        <strain evidence="2">BazhouSP</strain>
    </source>
</reference>
<dbReference type="AlphaFoldDB" id="A0AAD4MXZ7"/>
<dbReference type="EMBL" id="JAKKPZ010000024">
    <property type="protein sequence ID" value="KAI1710853.1"/>
    <property type="molecule type" value="Genomic_DNA"/>
</dbReference>
<evidence type="ECO:0000313" key="2">
    <source>
        <dbReference type="EMBL" id="KAI1710853.1"/>
    </source>
</evidence>
<evidence type="ECO:0000313" key="3">
    <source>
        <dbReference type="Proteomes" id="UP001201812"/>
    </source>
</evidence>
<comment type="caution">
    <text evidence="2">The sequence shown here is derived from an EMBL/GenBank/DDBJ whole genome shotgun (WGS) entry which is preliminary data.</text>
</comment>
<gene>
    <name evidence="2" type="ORF">DdX_10555</name>
</gene>
<proteinExistence type="predicted"/>
<organism evidence="2 3">
    <name type="scientific">Ditylenchus destructor</name>
    <dbReference type="NCBI Taxonomy" id="166010"/>
    <lineage>
        <taxon>Eukaryota</taxon>
        <taxon>Metazoa</taxon>
        <taxon>Ecdysozoa</taxon>
        <taxon>Nematoda</taxon>
        <taxon>Chromadorea</taxon>
        <taxon>Rhabditida</taxon>
        <taxon>Tylenchina</taxon>
        <taxon>Tylenchomorpha</taxon>
        <taxon>Sphaerularioidea</taxon>
        <taxon>Anguinidae</taxon>
        <taxon>Anguininae</taxon>
        <taxon>Ditylenchus</taxon>
    </lineage>
</organism>
<dbReference type="Proteomes" id="UP001201812">
    <property type="component" value="Unassembled WGS sequence"/>
</dbReference>
<accession>A0AAD4MXZ7</accession>
<evidence type="ECO:0000256" key="1">
    <source>
        <dbReference type="SAM" id="MobiDB-lite"/>
    </source>
</evidence>
<keyword evidence="3" id="KW-1185">Reference proteome</keyword>
<name>A0AAD4MXZ7_9BILA</name>
<protein>
    <submittedName>
        <fullName evidence="2">Uncharacterized protein</fullName>
    </submittedName>
</protein>
<sequence>MGKKFCFELEILRKFYERLAILMSSRILCQLILSCRNIDAETYFLMLVGVSKKLFCSGEYKQKNGFFCVQELELQHIYPHPLTPSQSNPLWHTPFIFSLKGYIKPQEAVAMHHTRLLSSHKGISAQGRGSQRIENCSGEEEQIEQKPSPEGLSLAGRPALLGCQLGALAAKHQY</sequence>
<feature type="region of interest" description="Disordered" evidence="1">
    <location>
        <begin position="123"/>
        <end position="151"/>
    </location>
</feature>